<protein>
    <submittedName>
        <fullName evidence="1">Uncharacterized protein</fullName>
    </submittedName>
</protein>
<reference evidence="1 2" key="1">
    <citation type="journal article" date="2022" name="Hortic Res">
        <title>A haplotype resolved chromosomal level avocado genome allows analysis of novel avocado genes.</title>
        <authorList>
            <person name="Nath O."/>
            <person name="Fletcher S.J."/>
            <person name="Hayward A."/>
            <person name="Shaw L.M."/>
            <person name="Masouleh A.K."/>
            <person name="Furtado A."/>
            <person name="Henry R.J."/>
            <person name="Mitter N."/>
        </authorList>
    </citation>
    <scope>NUCLEOTIDE SEQUENCE [LARGE SCALE GENOMIC DNA]</scope>
    <source>
        <strain evidence="2">cv. Hass</strain>
    </source>
</reference>
<accession>A0ACC2MJ23</accession>
<gene>
    <name evidence="1" type="ORF">MRB53_007261</name>
</gene>
<dbReference type="Proteomes" id="UP001234297">
    <property type="component" value="Chromosome 2"/>
</dbReference>
<comment type="caution">
    <text evidence="1">The sequence shown here is derived from an EMBL/GenBank/DDBJ whole genome shotgun (WGS) entry which is preliminary data.</text>
</comment>
<sequence>MASLPSVAVNSTIKLEHEVGKLSSNSFSNEKEALSILKEGAKIETAAYVPLLQECIDKKSMSEAQMLHTHIVKTGSHQDLFLSTFLINVYAKCGTMEYSRKIFDKMPRRNVVAWTSLLTGYIRNSQPEIAVQVYQELLQAGCCPTNYTLGAVLSACSSLGSVELGEQIHGHGIKYQLVSDTSMGNSLCSFYSKFRSLESAVKVFNVIPEKNVISWTAIMSACADNGDCERGLRFFIDMLLGDAEPNEFTLTSVLSMCCIMQAVDLGEQVHSLCIKLGLESNLPVMNAIMYLYLKCGRVVEARRLFDGVETLTLMTWNGMIAGHAQLMANEKDDVAAHRSGIEALNIFLKLKRSSMKPDLYTFSSVLSICSGLVALDQGEQIHSQTIKTGFLSDVVVGSALVNMYNKCGSIEKASKAFVEMSTRTLISWTSMITGFSQHGRSKEALQLFEDMRLAGVRPNMITFVGVLAACSHAGMVDEALAYFAVMKNEYGIKPITDHYACIIDMFVRLGRLDEAFDFIKRMSFEPNEFIWSNLIAGCRSHGNMELAFYAADRLLELKPKDAETYFLLLNMYVSAGRWNEVSRVRKMMKDEKLGKLKDWSWINIKSRIYSFGADDRSNSQSTQIYELLDQLLDKAKSLGYVSERTSEVIDDEDRENESCSTTYHSEKLAIAFGLINTPEGATIRVVKNISMCKDCHSCVKFFSILTDREIIVRDSKHMHRFINGHCSCGGFGALL</sequence>
<proteinExistence type="predicted"/>
<dbReference type="EMBL" id="CM056810">
    <property type="protein sequence ID" value="KAJ8645513.1"/>
    <property type="molecule type" value="Genomic_DNA"/>
</dbReference>
<organism evidence="1 2">
    <name type="scientific">Persea americana</name>
    <name type="common">Avocado</name>
    <dbReference type="NCBI Taxonomy" id="3435"/>
    <lineage>
        <taxon>Eukaryota</taxon>
        <taxon>Viridiplantae</taxon>
        <taxon>Streptophyta</taxon>
        <taxon>Embryophyta</taxon>
        <taxon>Tracheophyta</taxon>
        <taxon>Spermatophyta</taxon>
        <taxon>Magnoliopsida</taxon>
        <taxon>Magnoliidae</taxon>
        <taxon>Laurales</taxon>
        <taxon>Lauraceae</taxon>
        <taxon>Persea</taxon>
    </lineage>
</organism>
<evidence type="ECO:0000313" key="2">
    <source>
        <dbReference type="Proteomes" id="UP001234297"/>
    </source>
</evidence>
<name>A0ACC2MJ23_PERAE</name>
<evidence type="ECO:0000313" key="1">
    <source>
        <dbReference type="EMBL" id="KAJ8645513.1"/>
    </source>
</evidence>
<keyword evidence="2" id="KW-1185">Reference proteome</keyword>